<dbReference type="InterPro" id="IPR052118">
    <property type="entry name" value="Rho-GAP_regulator"/>
</dbReference>
<feature type="domain" description="Rho-GAP" evidence="3">
    <location>
        <begin position="255"/>
        <end position="493"/>
    </location>
</feature>
<evidence type="ECO:0000259" key="2">
    <source>
        <dbReference type="PROSITE" id="PS50004"/>
    </source>
</evidence>
<dbReference type="InterPro" id="IPR000198">
    <property type="entry name" value="RhoGAP_dom"/>
</dbReference>
<dbReference type="HOGENOM" id="CLU_463763_0_0_1"/>
<dbReference type="GO" id="GO:0005096">
    <property type="term" value="F:GTPase activator activity"/>
    <property type="evidence" value="ECO:0007669"/>
    <property type="project" value="UniProtKB-KW"/>
</dbReference>
<dbReference type="GeneTree" id="ENSGT01030000234635"/>
<dbReference type="InParanoid" id="H2XVM4"/>
<dbReference type="AlphaFoldDB" id="H2XVM4"/>
<reference evidence="4" key="3">
    <citation type="submission" date="2025-09" db="UniProtKB">
        <authorList>
            <consortium name="Ensembl"/>
        </authorList>
    </citation>
    <scope>IDENTIFICATION</scope>
</reference>
<sequence>MRKKNWGMKIMKQFKMIRSSDNASEYRCWVGDEQFDEQFGRGVNPLIRNVTQHNIHKNIDSNDSAILNRYHLDMSMAQQRRLSRQLLLDNTNTDPSIKPLNLSQFQKYKPLPMVNTQLSTAVDGCLVLTLYGVRELKKTLCEAYCLVQVDDAKTKRIGTTMQTCRGAVAWNQCFEMTVNQARELHLVLYTWEMRGGKQKVCSHATLNLAHLMHGKRPRDMFSERLAVRLEPRGTLYIKIGLEHNSSSTGPLVFGADLQSIVDRENKSLGIPSLVNSCIHEVEERGMQVVGVYRLCGSAIVKKNLRSELEASKNEVKLTAEQYPDVNVITGILKDFLRELPQPLFPPELLEAVTTAMENNPGPTPVPAVKEPFAPNPSLISGVELPLVVEEASEEQKLRTDALLKHIHGLSTAPAEQATLYALLNHLKRVSMHAHQNKMTCQNLAVCFGPVLLGPVNVGPTKGYLNSIDLSAAIGFKRHIQVLNYMLSNWPDTPVLPPSDINAGDNKRASQRMSCVSLTRRLSRVSVMEEDGGEDETIRASNDRATLVSLGRSESLNSILETEDNFTDPNMDYASNASNGFADFAASLV</sequence>
<dbReference type="PANTHER" id="PTHR46150">
    <property type="entry name" value="RHO GTPASE-ACTIVATING PROTEIN 100F"/>
    <property type="match status" value="1"/>
</dbReference>
<dbReference type="SUPFAM" id="SSF48350">
    <property type="entry name" value="GTPase activation domain, GAP"/>
    <property type="match status" value="1"/>
</dbReference>
<organism evidence="4 5">
    <name type="scientific">Ciona intestinalis</name>
    <name type="common">Transparent sea squirt</name>
    <name type="synonym">Ascidia intestinalis</name>
    <dbReference type="NCBI Taxonomy" id="7719"/>
    <lineage>
        <taxon>Eukaryota</taxon>
        <taxon>Metazoa</taxon>
        <taxon>Chordata</taxon>
        <taxon>Tunicata</taxon>
        <taxon>Ascidiacea</taxon>
        <taxon>Phlebobranchia</taxon>
        <taxon>Cionidae</taxon>
        <taxon>Ciona</taxon>
    </lineage>
</organism>
<dbReference type="PANTHER" id="PTHR46150:SF3">
    <property type="entry name" value="RHO GTPASE-ACTIVATING PROTEIN 100F"/>
    <property type="match status" value="1"/>
</dbReference>
<protein>
    <submittedName>
        <fullName evidence="4">Uncharacterized protein</fullName>
    </submittedName>
</protein>
<dbReference type="InterPro" id="IPR035892">
    <property type="entry name" value="C2_domain_sf"/>
</dbReference>
<evidence type="ECO:0000313" key="5">
    <source>
        <dbReference type="Proteomes" id="UP000008144"/>
    </source>
</evidence>
<dbReference type="Ensembl" id="ENSCINT00000031529.1">
    <property type="protein sequence ID" value="ENSCINP00000033708.1"/>
    <property type="gene ID" value="ENSCING00000019930.1"/>
</dbReference>
<proteinExistence type="predicted"/>
<dbReference type="Pfam" id="PF25336">
    <property type="entry name" value="C2_SYDE"/>
    <property type="match status" value="1"/>
</dbReference>
<accession>H2XVM4</accession>
<evidence type="ECO:0000256" key="1">
    <source>
        <dbReference type="ARBA" id="ARBA00022468"/>
    </source>
</evidence>
<dbReference type="PROSITE" id="PS50238">
    <property type="entry name" value="RHOGAP"/>
    <property type="match status" value="1"/>
</dbReference>
<dbReference type="GO" id="GO:0007165">
    <property type="term" value="P:signal transduction"/>
    <property type="evidence" value="ECO:0007669"/>
    <property type="project" value="InterPro"/>
</dbReference>
<dbReference type="InterPro" id="IPR000008">
    <property type="entry name" value="C2_dom"/>
</dbReference>
<name>H2XVM4_CIOIN</name>
<dbReference type="PROSITE" id="PS50004">
    <property type="entry name" value="C2"/>
    <property type="match status" value="1"/>
</dbReference>
<dbReference type="SUPFAM" id="SSF49562">
    <property type="entry name" value="C2 domain (Calcium/lipid-binding domain, CaLB)"/>
    <property type="match status" value="1"/>
</dbReference>
<dbReference type="Gene3D" id="1.10.555.10">
    <property type="entry name" value="Rho GTPase activation protein"/>
    <property type="match status" value="1"/>
</dbReference>
<dbReference type="STRING" id="7719.ENSCINP00000033708"/>
<dbReference type="SMART" id="SM00324">
    <property type="entry name" value="RhoGAP"/>
    <property type="match status" value="1"/>
</dbReference>
<feature type="domain" description="C2" evidence="2">
    <location>
        <begin position="106"/>
        <end position="221"/>
    </location>
</feature>
<evidence type="ECO:0000313" key="4">
    <source>
        <dbReference type="Ensembl" id="ENSCINP00000033708.1"/>
    </source>
</evidence>
<dbReference type="FunCoup" id="H2XVM4">
    <property type="interactions" value="11"/>
</dbReference>
<reference evidence="5" key="1">
    <citation type="journal article" date="2002" name="Science">
        <title>The draft genome of Ciona intestinalis: insights into chordate and vertebrate origins.</title>
        <authorList>
            <person name="Dehal P."/>
            <person name="Satou Y."/>
            <person name="Campbell R.K."/>
            <person name="Chapman J."/>
            <person name="Degnan B."/>
            <person name="De Tomaso A."/>
            <person name="Davidson B."/>
            <person name="Di Gregorio A."/>
            <person name="Gelpke M."/>
            <person name="Goodstein D.M."/>
            <person name="Harafuji N."/>
            <person name="Hastings K.E."/>
            <person name="Ho I."/>
            <person name="Hotta K."/>
            <person name="Huang W."/>
            <person name="Kawashima T."/>
            <person name="Lemaire P."/>
            <person name="Martinez D."/>
            <person name="Meinertzhagen I.A."/>
            <person name="Necula S."/>
            <person name="Nonaka M."/>
            <person name="Putnam N."/>
            <person name="Rash S."/>
            <person name="Saiga H."/>
            <person name="Satake M."/>
            <person name="Terry A."/>
            <person name="Yamada L."/>
            <person name="Wang H.G."/>
            <person name="Awazu S."/>
            <person name="Azumi K."/>
            <person name="Boore J."/>
            <person name="Branno M."/>
            <person name="Chin-Bow S."/>
            <person name="DeSantis R."/>
            <person name="Doyle S."/>
            <person name="Francino P."/>
            <person name="Keys D.N."/>
            <person name="Haga S."/>
            <person name="Hayashi H."/>
            <person name="Hino K."/>
            <person name="Imai K.S."/>
            <person name="Inaba K."/>
            <person name="Kano S."/>
            <person name="Kobayashi K."/>
            <person name="Kobayashi M."/>
            <person name="Lee B.I."/>
            <person name="Makabe K.W."/>
            <person name="Manohar C."/>
            <person name="Matassi G."/>
            <person name="Medina M."/>
            <person name="Mochizuki Y."/>
            <person name="Mount S."/>
            <person name="Morishita T."/>
            <person name="Miura S."/>
            <person name="Nakayama A."/>
            <person name="Nishizaka S."/>
            <person name="Nomoto H."/>
            <person name="Ohta F."/>
            <person name="Oishi K."/>
            <person name="Rigoutsos I."/>
            <person name="Sano M."/>
            <person name="Sasaki A."/>
            <person name="Sasakura Y."/>
            <person name="Shoguchi E."/>
            <person name="Shin-i T."/>
            <person name="Spagnuolo A."/>
            <person name="Stainier D."/>
            <person name="Suzuki M.M."/>
            <person name="Tassy O."/>
            <person name="Takatori N."/>
            <person name="Tokuoka M."/>
            <person name="Yagi K."/>
            <person name="Yoshizaki F."/>
            <person name="Wada S."/>
            <person name="Zhang C."/>
            <person name="Hyatt P.D."/>
            <person name="Larimer F."/>
            <person name="Detter C."/>
            <person name="Doggett N."/>
            <person name="Glavina T."/>
            <person name="Hawkins T."/>
            <person name="Richardson P."/>
            <person name="Lucas S."/>
            <person name="Kohara Y."/>
            <person name="Levine M."/>
            <person name="Satoh N."/>
            <person name="Rokhsar D.S."/>
        </authorList>
    </citation>
    <scope>NUCLEOTIDE SEQUENCE [LARGE SCALE GENOMIC DNA]</scope>
</reference>
<keyword evidence="5" id="KW-1185">Reference proteome</keyword>
<dbReference type="InterPro" id="IPR008936">
    <property type="entry name" value="Rho_GTPase_activation_prot"/>
</dbReference>
<reference evidence="4" key="2">
    <citation type="submission" date="2025-08" db="UniProtKB">
        <authorList>
            <consortium name="Ensembl"/>
        </authorList>
    </citation>
    <scope>IDENTIFICATION</scope>
</reference>
<evidence type="ECO:0000259" key="3">
    <source>
        <dbReference type="PROSITE" id="PS50238"/>
    </source>
</evidence>
<dbReference type="Gene3D" id="2.60.40.150">
    <property type="entry name" value="C2 domain"/>
    <property type="match status" value="1"/>
</dbReference>
<dbReference type="InterPro" id="IPR057459">
    <property type="entry name" value="SYDE1/2_C2"/>
</dbReference>
<dbReference type="Proteomes" id="UP000008144">
    <property type="component" value="Unassembled WGS sequence"/>
</dbReference>
<dbReference type="Pfam" id="PF00620">
    <property type="entry name" value="RhoGAP"/>
    <property type="match status" value="1"/>
</dbReference>
<keyword evidence="1" id="KW-0343">GTPase activation</keyword>